<feature type="region of interest" description="Disordered" evidence="11">
    <location>
        <begin position="1591"/>
        <end position="1625"/>
    </location>
</feature>
<organism evidence="13 14">
    <name type="scientific">Glarea lozoyensis (strain ATCC 20868 / MF5171)</name>
    <dbReference type="NCBI Taxonomy" id="1116229"/>
    <lineage>
        <taxon>Eukaryota</taxon>
        <taxon>Fungi</taxon>
        <taxon>Dikarya</taxon>
        <taxon>Ascomycota</taxon>
        <taxon>Pezizomycotina</taxon>
        <taxon>Leotiomycetes</taxon>
        <taxon>Helotiales</taxon>
        <taxon>Helotiaceae</taxon>
        <taxon>Glarea</taxon>
    </lineage>
</organism>
<dbReference type="GO" id="GO:0009395">
    <property type="term" value="P:phospholipid catabolic process"/>
    <property type="evidence" value="ECO:0007669"/>
    <property type="project" value="TreeGrafter"/>
</dbReference>
<protein>
    <recommendedName>
        <fullName evidence="9">Phospholipase D1</fullName>
        <ecNumber evidence="3">3.1.4.4</ecNumber>
    </recommendedName>
    <alternativeName>
        <fullName evidence="8">Choline phosphatase 1</fullName>
    </alternativeName>
    <alternativeName>
        <fullName evidence="10">Phosphatidylcholine-hydrolyzing phospholipase D1</fullName>
    </alternativeName>
</protein>
<feature type="region of interest" description="Disordered" evidence="11">
    <location>
        <begin position="1"/>
        <end position="362"/>
    </location>
</feature>
<feature type="compositionally biased region" description="Polar residues" evidence="11">
    <location>
        <begin position="247"/>
        <end position="261"/>
    </location>
</feature>
<dbReference type="PROSITE" id="PS50035">
    <property type="entry name" value="PLD"/>
    <property type="match status" value="2"/>
</dbReference>
<dbReference type="HOGENOM" id="CLU_000690_0_1_1"/>
<evidence type="ECO:0000256" key="6">
    <source>
        <dbReference type="ARBA" id="ARBA00022963"/>
    </source>
</evidence>
<dbReference type="CDD" id="cd09141">
    <property type="entry name" value="PLDc_vPLD1_2_yPLD_like_2"/>
    <property type="match status" value="1"/>
</dbReference>
<dbReference type="Pfam" id="PF13091">
    <property type="entry name" value="PLDc_2"/>
    <property type="match status" value="1"/>
</dbReference>
<feature type="compositionally biased region" description="Polar residues" evidence="11">
    <location>
        <begin position="1754"/>
        <end position="1764"/>
    </location>
</feature>
<dbReference type="Proteomes" id="UP000016922">
    <property type="component" value="Unassembled WGS sequence"/>
</dbReference>
<feature type="compositionally biased region" description="Basic residues" evidence="11">
    <location>
        <begin position="1441"/>
        <end position="1454"/>
    </location>
</feature>
<keyword evidence="7" id="KW-0443">Lipid metabolism</keyword>
<evidence type="ECO:0000256" key="5">
    <source>
        <dbReference type="ARBA" id="ARBA00022801"/>
    </source>
</evidence>
<dbReference type="OMA" id="DSLWTKH"/>
<dbReference type="OrthoDB" id="14911at2759"/>
<keyword evidence="5" id="KW-0378">Hydrolase</keyword>
<dbReference type="EC" id="3.1.4.4" evidence="3"/>
<evidence type="ECO:0000256" key="2">
    <source>
        <dbReference type="ARBA" id="ARBA00008664"/>
    </source>
</evidence>
<evidence type="ECO:0000313" key="14">
    <source>
        <dbReference type="Proteomes" id="UP000016922"/>
    </source>
</evidence>
<gene>
    <name evidence="13" type="ORF">GLAREA_09709</name>
</gene>
<feature type="region of interest" description="Disordered" evidence="11">
    <location>
        <begin position="1433"/>
        <end position="1474"/>
    </location>
</feature>
<dbReference type="FunFam" id="3.30.870.10:FF:000011">
    <property type="entry name" value="Phospholipase"/>
    <property type="match status" value="1"/>
</dbReference>
<dbReference type="CDD" id="cd01254">
    <property type="entry name" value="PH_PLD"/>
    <property type="match status" value="1"/>
</dbReference>
<reference evidence="13 14" key="1">
    <citation type="journal article" date="2013" name="BMC Genomics">
        <title>Genomics-driven discovery of the pneumocandin biosynthetic gene cluster in the fungus Glarea lozoyensis.</title>
        <authorList>
            <person name="Chen L."/>
            <person name="Yue Q."/>
            <person name="Zhang X."/>
            <person name="Xiang M."/>
            <person name="Wang C."/>
            <person name="Li S."/>
            <person name="Che Y."/>
            <person name="Ortiz-Lopez F.J."/>
            <person name="Bills G.F."/>
            <person name="Liu X."/>
            <person name="An Z."/>
        </authorList>
    </citation>
    <scope>NUCLEOTIDE SEQUENCE [LARGE SCALE GENOMIC DNA]</scope>
    <source>
        <strain evidence="14">ATCC 20868 / MF5171</strain>
    </source>
</reference>
<sequence>MAQQNGRVISPTARSRSPSPVNHTHTNGSPVVRHPESQLAVGLDGTSDSKEPSQPLTAINGNVSRSPGEAADYFNGDVPHDNSKPAASSQKPSALRPPPSLNDAASPGGAGSLTPPGRRSVQFARSDTWQENTGHARQNSWAGGAMDDGDGVGGPKSGRSLMSKLKSLASSGALQTHSRNQSAAANSVSEETPAGSANLTPAFERNYRFPNSLPEEGSDADAEETADEEGSADATRPKKKRRIRRPMQSQSMSHTAPNTPRNRVMGQADSPSGNSRPFMFSRRATDGSLEQRGGLSEGEGRDRMNGGSSAWRRGSAWMTGGRGSIQDPDSAPTTPRRPSNFRRAMTNLGGQSDGDANTPRRPFLGAERATTFGAQRWRMIKHGLKLLGQKKEEHKVDYLKSAELMAELRAGAPAALMLASMIQRDEHGNKRIPVLLEQLKLQITDSRPSDDDPGENERHLVFRIELEYGSGLNRMKWIIHRSLRDFANLHLRYKIQASSDKYIQLRSDVDARPKQPRFPKSAFPYFRGVRGLGDSSEEEPDQIRADETVGEATHSETERKAKKKRRPSLTATGKKKSSFFSPGGLGLAAGGGDETPGGASASAQARLYNERQRRRLEQYLQEMIRWLIFRADSNRLCRFLELSAMGIRLAAEGSYHGKEGFLVIQSSKGLDFRRLLTPHNVFSRHSPKWFLVRHSYIVCVDSPENMHIYDVQLVDSKFEIQKKRRKLKEVSGKELVSRAGASAKHPQHHSLKIQNSERRIKLLAKNERQLRQFEESMTFMLENTPWSKPNRFGSFAPVRTGVYAQWLVDGRDYMWNVSRAINMAKDVIYIHDWWLSPQLYMRRPAAISQKWRLDRLLQKKAREGVKVFIIIYRNVEAAIPIDSQFTKFSMLDLHPNVFVQRSPNQYKKNQFFFAHHEKLCIVDHTVAFVGGIDLCFGRWDTPQHSVVDDKPTGFEQSDLPKDADHCQSWPGKDYSNPRVQDFYQLNEPYAEMYDRSKVPRMPWHDISMQVVGQPARDLTRHFVQRWNYVLRGRKPTRPTPFLLPPPDYNAADLEALGLSGTCEVQMLRSASDWSLGLTDTEHSIMTAYCKMIEESEHFVYMENQFFITSCETMNVKIVNKIGDAIVERAIRAYQNGESWKCVILIPLMPGFQNTVDEPEGTSVRLIMQCQFRSICRGEGSIFGRLRSQGIEPEDYVQFYSLRSWGKIGPKKALVTEQLYIHAKCIIVDDRTALIGSANINERSMLGNRDSETAAVVRDTDMISSTMDGKPYMVGRFAHTLRMRLMREHLGLDVDDIMEEERRAELDKEEDEYEAKMNNIYGDHSESETERPRTGEIRPVEQINAERILEHEHIHSFNHDADWEAEKNPNIQPNKFKSLTTDARIIDNKEHAADVDGKGPDHMLAAEASGTARGRDSILVEGGREVLVSDIAPEGHGTVTHPIKHRSKRSPHRHSSITSGTSSDMLPPMPQLPRRTTEQMGLPQLSQLPALPLTDDRDIGGPPVFFDESGNAGPRPFNPLTADIIPAHIHKDCMRDPLDDTFFEDTWRLIAENNTKIFRRVFRCNPDSEVTNWHEYTEYVAYAERFSQAQYGNKSTDREGQEAAGRSGPPGVSITSPGPTAVGAGISNLSEKLKPHRGSETHNPMGSVAEWAENAEKASRNRTGTNVSQGTTASNNTTRSRNPALDGQLDGIDEKEAMHRGSEETSSAGQPAGDEVFPSFEATLNPPTDNEKVPETTGNAPRKATFTESAPPARSGTNGVSNQGTMRRRRRATSKASRRGFSAADDLMSIADAEELLSMVQGHLVLFPYDWLIKEELNSNWLYQVDQVAPLQIYD</sequence>
<feature type="compositionally biased region" description="Polar residues" evidence="11">
    <location>
        <begin position="52"/>
        <end position="65"/>
    </location>
</feature>
<keyword evidence="6" id="KW-0442">Lipid degradation</keyword>
<dbReference type="GeneID" id="19468756"/>
<evidence type="ECO:0000256" key="7">
    <source>
        <dbReference type="ARBA" id="ARBA00023098"/>
    </source>
</evidence>
<feature type="region of interest" description="Disordered" evidence="11">
    <location>
        <begin position="1655"/>
        <end position="1780"/>
    </location>
</feature>
<feature type="compositionally biased region" description="Low complexity" evidence="11">
    <location>
        <begin position="160"/>
        <end position="174"/>
    </location>
</feature>
<dbReference type="PANTHER" id="PTHR18896">
    <property type="entry name" value="PHOSPHOLIPASE D"/>
    <property type="match status" value="1"/>
</dbReference>
<evidence type="ECO:0000259" key="12">
    <source>
        <dbReference type="PROSITE" id="PS50035"/>
    </source>
</evidence>
<evidence type="ECO:0000313" key="13">
    <source>
        <dbReference type="EMBL" id="EPE28588.1"/>
    </source>
</evidence>
<feature type="compositionally biased region" description="Acidic residues" evidence="11">
    <location>
        <begin position="216"/>
        <end position="231"/>
    </location>
</feature>
<dbReference type="RefSeq" id="XP_008084496.1">
    <property type="nucleotide sequence ID" value="XM_008086305.1"/>
</dbReference>
<feature type="compositionally biased region" description="Polar residues" evidence="11">
    <location>
        <begin position="123"/>
        <end position="141"/>
    </location>
</feature>
<accession>S3DQ25</accession>
<dbReference type="Gene3D" id="3.30.870.10">
    <property type="entry name" value="Endonuclease Chain A"/>
    <property type="match status" value="2"/>
</dbReference>
<proteinExistence type="inferred from homology"/>
<feature type="domain" description="PLD phosphodiesterase" evidence="12">
    <location>
        <begin position="911"/>
        <end position="938"/>
    </location>
</feature>
<evidence type="ECO:0000256" key="9">
    <source>
        <dbReference type="ARBA" id="ARBA00074658"/>
    </source>
</evidence>
<evidence type="ECO:0000256" key="11">
    <source>
        <dbReference type="SAM" id="MobiDB-lite"/>
    </source>
</evidence>
<keyword evidence="14" id="KW-1185">Reference proteome</keyword>
<evidence type="ECO:0000256" key="3">
    <source>
        <dbReference type="ARBA" id="ARBA00012027"/>
    </source>
</evidence>
<feature type="compositionally biased region" description="Low complexity" evidence="11">
    <location>
        <begin position="1670"/>
        <end position="1681"/>
    </location>
</feature>
<keyword evidence="4" id="KW-0677">Repeat</keyword>
<dbReference type="InterPro" id="IPR025202">
    <property type="entry name" value="PLD-like_dom"/>
</dbReference>
<evidence type="ECO:0000256" key="4">
    <source>
        <dbReference type="ARBA" id="ARBA00022737"/>
    </source>
</evidence>
<feature type="compositionally biased region" description="Basic residues" evidence="11">
    <location>
        <begin position="1765"/>
        <end position="1777"/>
    </location>
</feature>
<dbReference type="STRING" id="1116229.S3DQ25"/>
<feature type="domain" description="PLD phosphodiesterase" evidence="12">
    <location>
        <begin position="1216"/>
        <end position="1243"/>
    </location>
</feature>
<feature type="compositionally biased region" description="Polar residues" evidence="11">
    <location>
        <begin position="1"/>
        <end position="29"/>
    </location>
</feature>
<dbReference type="SUPFAM" id="SSF56024">
    <property type="entry name" value="Phospholipase D/nuclease"/>
    <property type="match status" value="2"/>
</dbReference>
<evidence type="ECO:0000256" key="1">
    <source>
        <dbReference type="ARBA" id="ARBA00000798"/>
    </source>
</evidence>
<comment type="catalytic activity">
    <reaction evidence="1">
        <text>a 1,2-diacyl-sn-glycero-3-phosphocholine + H2O = a 1,2-diacyl-sn-glycero-3-phosphate + choline + H(+)</text>
        <dbReference type="Rhea" id="RHEA:14445"/>
        <dbReference type="ChEBI" id="CHEBI:15354"/>
        <dbReference type="ChEBI" id="CHEBI:15377"/>
        <dbReference type="ChEBI" id="CHEBI:15378"/>
        <dbReference type="ChEBI" id="CHEBI:57643"/>
        <dbReference type="ChEBI" id="CHEBI:58608"/>
        <dbReference type="EC" id="3.1.4.4"/>
    </reaction>
</comment>
<dbReference type="KEGG" id="glz:GLAREA_09709"/>
<dbReference type="InterPro" id="IPR015679">
    <property type="entry name" value="PLipase_D_fam"/>
</dbReference>
<feature type="compositionally biased region" description="Basic and acidic residues" evidence="11">
    <location>
        <begin position="541"/>
        <end position="559"/>
    </location>
</feature>
<feature type="compositionally biased region" description="Basic and acidic residues" evidence="11">
    <location>
        <begin position="1691"/>
        <end position="1702"/>
    </location>
</feature>
<feature type="compositionally biased region" description="Basic residues" evidence="11">
    <location>
        <begin position="560"/>
        <end position="577"/>
    </location>
</feature>
<dbReference type="eggNOG" id="KOG1329">
    <property type="taxonomic scope" value="Eukaryota"/>
</dbReference>
<dbReference type="CDD" id="cd09138">
    <property type="entry name" value="PLDc_vPLD1_2_yPLD_like_1"/>
    <property type="match status" value="1"/>
</dbReference>
<dbReference type="PANTHER" id="PTHR18896:SF76">
    <property type="entry name" value="PHOSPHOLIPASE"/>
    <property type="match status" value="1"/>
</dbReference>
<dbReference type="GO" id="GO:0004630">
    <property type="term" value="F:phospholipase D activity"/>
    <property type="evidence" value="ECO:0007669"/>
    <property type="project" value="UniProtKB-EC"/>
</dbReference>
<feature type="region of interest" description="Disordered" evidence="11">
    <location>
        <begin position="513"/>
        <end position="577"/>
    </location>
</feature>
<feature type="compositionally biased region" description="Polar residues" evidence="11">
    <location>
        <begin position="175"/>
        <end position="199"/>
    </location>
</feature>
<feature type="compositionally biased region" description="Polar residues" evidence="11">
    <location>
        <begin position="1660"/>
        <end position="1669"/>
    </location>
</feature>
<evidence type="ECO:0000256" key="8">
    <source>
        <dbReference type="ARBA" id="ARBA00042228"/>
    </source>
</evidence>
<dbReference type="Pfam" id="PF00614">
    <property type="entry name" value="PLDc"/>
    <property type="match status" value="1"/>
</dbReference>
<comment type="similarity">
    <text evidence="2">Belongs to the phospholipase D family.</text>
</comment>
<dbReference type="SMART" id="SM00155">
    <property type="entry name" value="PLDc"/>
    <property type="match status" value="2"/>
</dbReference>
<evidence type="ECO:0000256" key="10">
    <source>
        <dbReference type="ARBA" id="ARBA00079280"/>
    </source>
</evidence>
<name>S3DQ25_GLAL2</name>
<dbReference type="EMBL" id="KE145368">
    <property type="protein sequence ID" value="EPE28588.1"/>
    <property type="molecule type" value="Genomic_DNA"/>
</dbReference>
<feature type="compositionally biased region" description="Low complexity" evidence="11">
    <location>
        <begin position="84"/>
        <end position="94"/>
    </location>
</feature>
<dbReference type="InterPro" id="IPR001736">
    <property type="entry name" value="PLipase_D/transphosphatidylase"/>
</dbReference>